<evidence type="ECO:0000256" key="1">
    <source>
        <dbReference type="SAM" id="MobiDB-lite"/>
    </source>
</evidence>
<dbReference type="GeneID" id="85361990"/>
<reference evidence="2" key="1">
    <citation type="submission" date="2023-06" db="EMBL/GenBank/DDBJ databases">
        <authorList>
            <consortium name="Lawrence Berkeley National Laboratory"/>
            <person name="Ahrendt S."/>
            <person name="Sahu N."/>
            <person name="Indic B."/>
            <person name="Wong-Bajracharya J."/>
            <person name="Merenyi Z."/>
            <person name="Ke H.-M."/>
            <person name="Monk M."/>
            <person name="Kocsube S."/>
            <person name="Drula E."/>
            <person name="Lipzen A."/>
            <person name="Balint B."/>
            <person name="Henrissat B."/>
            <person name="Andreopoulos B."/>
            <person name="Martin F.M."/>
            <person name="Harder C.B."/>
            <person name="Rigling D."/>
            <person name="Ford K.L."/>
            <person name="Foster G.D."/>
            <person name="Pangilinan J."/>
            <person name="Papanicolaou A."/>
            <person name="Barry K."/>
            <person name="LaButti K."/>
            <person name="Viragh M."/>
            <person name="Koriabine M."/>
            <person name="Yan M."/>
            <person name="Riley R."/>
            <person name="Champramary S."/>
            <person name="Plett K.L."/>
            <person name="Tsai I.J."/>
            <person name="Slot J."/>
            <person name="Sipos G."/>
            <person name="Plett J."/>
            <person name="Nagy L.G."/>
            <person name="Grigoriev I.V."/>
        </authorList>
    </citation>
    <scope>NUCLEOTIDE SEQUENCE</scope>
    <source>
        <strain evidence="2">CCBAS 213</strain>
    </source>
</reference>
<organism evidence="2 3">
    <name type="scientific">Armillaria tabescens</name>
    <name type="common">Ringless honey mushroom</name>
    <name type="synonym">Agaricus tabescens</name>
    <dbReference type="NCBI Taxonomy" id="1929756"/>
    <lineage>
        <taxon>Eukaryota</taxon>
        <taxon>Fungi</taxon>
        <taxon>Dikarya</taxon>
        <taxon>Basidiomycota</taxon>
        <taxon>Agaricomycotina</taxon>
        <taxon>Agaricomycetes</taxon>
        <taxon>Agaricomycetidae</taxon>
        <taxon>Agaricales</taxon>
        <taxon>Marasmiineae</taxon>
        <taxon>Physalacriaceae</taxon>
        <taxon>Desarmillaria</taxon>
    </lineage>
</organism>
<protein>
    <recommendedName>
        <fullName evidence="4">F-box domain-containing protein</fullName>
    </recommendedName>
</protein>
<feature type="region of interest" description="Disordered" evidence="1">
    <location>
        <begin position="1"/>
        <end position="37"/>
    </location>
</feature>
<evidence type="ECO:0000313" key="3">
    <source>
        <dbReference type="Proteomes" id="UP001175211"/>
    </source>
</evidence>
<dbReference type="AlphaFoldDB" id="A0AA39MP65"/>
<sequence length="242" mass="26915">MGQVLGPTTGSGSRRFLRQSCRGRAASSEPSDLALDDSNPFVGTAARVEASPNFNPAETDACTPASRNEANTIKLTQNGAENPRLLGLASVPGGHVNRKLGMVFKILSGIRIKRRRNVPRQLPTDLTLKIFHSIVQDKYDVFSITSRPWLLTHICKLWRTLAWAYGALWSSVNISNIVAYGETPSIKKPAIMLRTALESVLVRFLGLSVWFKYRIQKRWTPYEESEINLLSLDMVTVGSSER</sequence>
<evidence type="ECO:0008006" key="4">
    <source>
        <dbReference type="Google" id="ProtNLM"/>
    </source>
</evidence>
<keyword evidence="3" id="KW-1185">Reference proteome</keyword>
<dbReference type="RefSeq" id="XP_060323668.1">
    <property type="nucleotide sequence ID" value="XM_060478442.1"/>
</dbReference>
<accession>A0AA39MP65</accession>
<dbReference type="EMBL" id="JAUEPS010000075">
    <property type="protein sequence ID" value="KAK0440660.1"/>
    <property type="molecule type" value="Genomic_DNA"/>
</dbReference>
<evidence type="ECO:0000313" key="2">
    <source>
        <dbReference type="EMBL" id="KAK0440660.1"/>
    </source>
</evidence>
<feature type="compositionally biased region" description="Polar residues" evidence="1">
    <location>
        <begin position="1"/>
        <end position="12"/>
    </location>
</feature>
<comment type="caution">
    <text evidence="2">The sequence shown here is derived from an EMBL/GenBank/DDBJ whole genome shotgun (WGS) entry which is preliminary data.</text>
</comment>
<proteinExistence type="predicted"/>
<gene>
    <name evidence="2" type="ORF">EV420DRAFT_1650411</name>
</gene>
<name>A0AA39MP65_ARMTA</name>
<dbReference type="Proteomes" id="UP001175211">
    <property type="component" value="Unassembled WGS sequence"/>
</dbReference>